<gene>
    <name evidence="1" type="ORF">G2W53_043507</name>
</gene>
<comment type="caution">
    <text evidence="1">The sequence shown here is derived from an EMBL/GenBank/DDBJ whole genome shotgun (WGS) entry which is preliminary data.</text>
</comment>
<name>A0A834W3H5_9FABA</name>
<protein>
    <submittedName>
        <fullName evidence="1">Uncharacterized protein</fullName>
    </submittedName>
</protein>
<dbReference type="AlphaFoldDB" id="A0A834W3H5"/>
<sequence>MGRRFVAPVQHIRHTVSGPTSLVLTWFVCSIAFDGDGYPTQLIKCPLYVNDGFEFDS</sequence>
<evidence type="ECO:0000313" key="2">
    <source>
        <dbReference type="Proteomes" id="UP000634136"/>
    </source>
</evidence>
<proteinExistence type="predicted"/>
<keyword evidence="2" id="KW-1185">Reference proteome</keyword>
<dbReference type="EMBL" id="JAAIUW010000013">
    <property type="protein sequence ID" value="KAF7804396.1"/>
    <property type="molecule type" value="Genomic_DNA"/>
</dbReference>
<accession>A0A834W3H5</accession>
<reference evidence="1" key="1">
    <citation type="submission" date="2020-09" db="EMBL/GenBank/DDBJ databases">
        <title>Genome-Enabled Discovery of Anthraquinone Biosynthesis in Senna tora.</title>
        <authorList>
            <person name="Kang S.-H."/>
            <person name="Pandey R.P."/>
            <person name="Lee C.-M."/>
            <person name="Sim J.-S."/>
            <person name="Jeong J.-T."/>
            <person name="Choi B.-S."/>
            <person name="Jung M."/>
            <person name="Ginzburg D."/>
            <person name="Zhao K."/>
            <person name="Won S.Y."/>
            <person name="Oh T.-J."/>
            <person name="Yu Y."/>
            <person name="Kim N.-H."/>
            <person name="Lee O.R."/>
            <person name="Lee T.-H."/>
            <person name="Bashyal P."/>
            <person name="Kim T.-S."/>
            <person name="Lee W.-H."/>
            <person name="Kawkins C."/>
            <person name="Kim C.-K."/>
            <person name="Kim J.S."/>
            <person name="Ahn B.O."/>
            <person name="Rhee S.Y."/>
            <person name="Sohng J.K."/>
        </authorList>
    </citation>
    <scope>NUCLEOTIDE SEQUENCE</scope>
    <source>
        <tissue evidence="1">Leaf</tissue>
    </source>
</reference>
<evidence type="ECO:0000313" key="1">
    <source>
        <dbReference type="EMBL" id="KAF7804396.1"/>
    </source>
</evidence>
<dbReference type="Proteomes" id="UP000634136">
    <property type="component" value="Unassembled WGS sequence"/>
</dbReference>
<organism evidence="1 2">
    <name type="scientific">Senna tora</name>
    <dbReference type="NCBI Taxonomy" id="362788"/>
    <lineage>
        <taxon>Eukaryota</taxon>
        <taxon>Viridiplantae</taxon>
        <taxon>Streptophyta</taxon>
        <taxon>Embryophyta</taxon>
        <taxon>Tracheophyta</taxon>
        <taxon>Spermatophyta</taxon>
        <taxon>Magnoliopsida</taxon>
        <taxon>eudicotyledons</taxon>
        <taxon>Gunneridae</taxon>
        <taxon>Pentapetalae</taxon>
        <taxon>rosids</taxon>
        <taxon>fabids</taxon>
        <taxon>Fabales</taxon>
        <taxon>Fabaceae</taxon>
        <taxon>Caesalpinioideae</taxon>
        <taxon>Cassia clade</taxon>
        <taxon>Senna</taxon>
    </lineage>
</organism>